<evidence type="ECO:0000256" key="3">
    <source>
        <dbReference type="ARBA" id="ARBA00023180"/>
    </source>
</evidence>
<dbReference type="GO" id="GO:0004553">
    <property type="term" value="F:hydrolase activity, hydrolyzing O-glycosyl compounds"/>
    <property type="evidence" value="ECO:0007669"/>
    <property type="project" value="InterPro"/>
</dbReference>
<dbReference type="InterPro" id="IPR036962">
    <property type="entry name" value="Glyco_hydro_3_N_sf"/>
</dbReference>
<dbReference type="InterPro" id="IPR017853">
    <property type="entry name" value="GH"/>
</dbReference>
<sequence>MTSIQKQVGQLFAVGFHGLTPSPEIKTLIHDYHVGGIVLFSRNFENTEQLQALTHDLQSEAKLAGHQRPLLIGIDQENGVVTRISPPVAAQVPGPMALGATHDPECAYKAGKATGETLSFFGINMNYAPVCDINSEPLNPVVGVRSPGDDPEFVGRFASAAARGLREQNIVPSVKHFPGHGDTAVDSHYGLPVIPKTRDQLERCELIPFRRAVAEGIETVMTAHISLPCIDLTRPATLSSKVLNILRKDMAYDGMVITDCLEMDGIRSTFGTEEGSVLALQAGSDSLMICHTFEVQLASIKRVCEAVKSGEINQTRLADASRHVAAVKDKFLTWEQALRQSPLSDLAAINNKIAEITMDIYSRSTTLVRDKNDVLPLSKTSIIIFLFPGDKTPAGGAVDGEGMGRQGSLHSKKYLEVLRQHNNSIAEIRYGTAGLTAEQWQIIEVADVVIFTSLNARESPYQESLGLELAQRVRSLVHIAACNPYDFLDAPSVKTYITTYEPTIEAFSVAADIMFGALIPTGALPVGPSALTRTSATVTRFDPSTDVRGILDVWKVALPGYILPDESLSHLIVRPSANHFVARVGSEVVGFCLAYINEHGDPNTAHIAVLAVSPSYQRQGVGIALLEETRAHLRSKFDLNGVKLGSSFPRFWPGIPQDLPETVQHFFIHRGFRLSPPTARSVDLYQDIRNFKSPEKYTTRAAERGFRFAPLTAETREACLVGQRRNFSDKAVSAHPLADYTNSPISQGWVEAYEDLHPDKYPDSIMTAFDSQGTQVGWTLMLGPSSLLNRTWAFPQLCGPKTGLIGCVGIDEPYRKSGIGLALICYAIENMEKRGIEGVFVDWVALDGWYEQVGFQTWRSYRPGEL</sequence>
<keyword evidence="4" id="KW-0119">Carbohydrate metabolism</keyword>
<keyword evidence="2" id="KW-0378">Hydrolase</keyword>
<dbReference type="InterPro" id="IPR000182">
    <property type="entry name" value="GNAT_dom"/>
</dbReference>
<organism evidence="7 8">
    <name type="scientific">Penicillium brevicompactum</name>
    <dbReference type="NCBI Taxonomy" id="5074"/>
    <lineage>
        <taxon>Eukaryota</taxon>
        <taxon>Fungi</taxon>
        <taxon>Dikarya</taxon>
        <taxon>Ascomycota</taxon>
        <taxon>Pezizomycotina</taxon>
        <taxon>Eurotiomycetes</taxon>
        <taxon>Eurotiomycetidae</taxon>
        <taxon>Eurotiales</taxon>
        <taxon>Aspergillaceae</taxon>
        <taxon>Penicillium</taxon>
    </lineage>
</organism>
<dbReference type="Proteomes" id="UP001147695">
    <property type="component" value="Unassembled WGS sequence"/>
</dbReference>
<name>A0A9W9R2X7_PENBR</name>
<dbReference type="GO" id="GO:0016747">
    <property type="term" value="F:acyltransferase activity, transferring groups other than amino-acyl groups"/>
    <property type="evidence" value="ECO:0007669"/>
    <property type="project" value="InterPro"/>
</dbReference>
<dbReference type="InterPro" id="IPR001764">
    <property type="entry name" value="Glyco_hydro_3_N"/>
</dbReference>
<evidence type="ECO:0000256" key="1">
    <source>
        <dbReference type="ARBA" id="ARBA00005336"/>
    </source>
</evidence>
<dbReference type="Gene3D" id="3.40.630.30">
    <property type="match status" value="2"/>
</dbReference>
<dbReference type="Pfam" id="PF00933">
    <property type="entry name" value="Glyco_hydro_3"/>
    <property type="match status" value="1"/>
</dbReference>
<feature type="domain" description="N-acetyltransferase" evidence="6">
    <location>
        <begin position="536"/>
        <end position="695"/>
    </location>
</feature>
<evidence type="ECO:0000313" key="7">
    <source>
        <dbReference type="EMBL" id="KAJ5352671.1"/>
    </source>
</evidence>
<dbReference type="PANTHER" id="PTHR30480:SF16">
    <property type="entry name" value="GLYCOSIDE HYDROLASE FAMILY 3 DOMAIN PROTEIN"/>
    <property type="match status" value="1"/>
</dbReference>
<dbReference type="EMBL" id="JAPZBQ010000001">
    <property type="protein sequence ID" value="KAJ5352671.1"/>
    <property type="molecule type" value="Genomic_DNA"/>
</dbReference>
<dbReference type="PROSITE" id="PS51186">
    <property type="entry name" value="GNAT"/>
    <property type="match status" value="2"/>
</dbReference>
<dbReference type="Gene3D" id="3.40.50.1700">
    <property type="entry name" value="Glycoside hydrolase family 3 C-terminal domain"/>
    <property type="match status" value="1"/>
</dbReference>
<evidence type="ECO:0000256" key="5">
    <source>
        <dbReference type="ARBA" id="ARBA00023295"/>
    </source>
</evidence>
<evidence type="ECO:0000256" key="2">
    <source>
        <dbReference type="ARBA" id="ARBA00022801"/>
    </source>
</evidence>
<proteinExistence type="inferred from homology"/>
<dbReference type="GO" id="GO:0005975">
    <property type="term" value="P:carbohydrate metabolic process"/>
    <property type="evidence" value="ECO:0007669"/>
    <property type="project" value="InterPro"/>
</dbReference>
<dbReference type="GO" id="GO:0009254">
    <property type="term" value="P:peptidoglycan turnover"/>
    <property type="evidence" value="ECO:0007669"/>
    <property type="project" value="TreeGrafter"/>
</dbReference>
<evidence type="ECO:0000256" key="4">
    <source>
        <dbReference type="ARBA" id="ARBA00023277"/>
    </source>
</evidence>
<dbReference type="InterPro" id="IPR036881">
    <property type="entry name" value="Glyco_hydro_3_C_sf"/>
</dbReference>
<comment type="caution">
    <text evidence="7">The sequence shown here is derived from an EMBL/GenBank/DDBJ whole genome shotgun (WGS) entry which is preliminary data.</text>
</comment>
<dbReference type="CDD" id="cd04301">
    <property type="entry name" value="NAT_SF"/>
    <property type="match status" value="2"/>
</dbReference>
<evidence type="ECO:0000313" key="8">
    <source>
        <dbReference type="Proteomes" id="UP001147695"/>
    </source>
</evidence>
<evidence type="ECO:0000259" key="6">
    <source>
        <dbReference type="PROSITE" id="PS51186"/>
    </source>
</evidence>
<dbReference type="Pfam" id="PF00583">
    <property type="entry name" value="Acetyltransf_1"/>
    <property type="match status" value="1"/>
</dbReference>
<keyword evidence="5" id="KW-0326">Glycosidase</keyword>
<keyword evidence="3" id="KW-0325">Glycoprotein</keyword>
<protein>
    <recommendedName>
        <fullName evidence="6">N-acetyltransferase domain-containing protein</fullName>
    </recommendedName>
</protein>
<dbReference type="AlphaFoldDB" id="A0A9W9R2X7"/>
<dbReference type="InterPro" id="IPR016181">
    <property type="entry name" value="Acyl_CoA_acyltransferase"/>
</dbReference>
<dbReference type="InterPro" id="IPR050226">
    <property type="entry name" value="NagZ_Beta-hexosaminidase"/>
</dbReference>
<dbReference type="SUPFAM" id="SSF55729">
    <property type="entry name" value="Acyl-CoA N-acyltransferases (Nat)"/>
    <property type="match status" value="2"/>
</dbReference>
<dbReference type="PANTHER" id="PTHR30480">
    <property type="entry name" value="BETA-HEXOSAMINIDASE-RELATED"/>
    <property type="match status" value="1"/>
</dbReference>
<dbReference type="SUPFAM" id="SSF51445">
    <property type="entry name" value="(Trans)glycosidases"/>
    <property type="match status" value="1"/>
</dbReference>
<feature type="domain" description="N-acetyltransferase" evidence="6">
    <location>
        <begin position="706"/>
        <end position="866"/>
    </location>
</feature>
<comment type="similarity">
    <text evidence="1">Belongs to the glycosyl hydrolase 3 family.</text>
</comment>
<dbReference type="Gene3D" id="3.20.20.300">
    <property type="entry name" value="Glycoside hydrolase, family 3, N-terminal domain"/>
    <property type="match status" value="1"/>
</dbReference>
<accession>A0A9W9R2X7</accession>
<reference evidence="7" key="2">
    <citation type="journal article" date="2023" name="IMA Fungus">
        <title>Comparative genomic study of the Penicillium genus elucidates a diverse pangenome and 15 lateral gene transfer events.</title>
        <authorList>
            <person name="Petersen C."/>
            <person name="Sorensen T."/>
            <person name="Nielsen M.R."/>
            <person name="Sondergaard T.E."/>
            <person name="Sorensen J.L."/>
            <person name="Fitzpatrick D.A."/>
            <person name="Frisvad J.C."/>
            <person name="Nielsen K.L."/>
        </authorList>
    </citation>
    <scope>NUCLEOTIDE SEQUENCE</scope>
    <source>
        <strain evidence="7">IBT 35673</strain>
    </source>
</reference>
<gene>
    <name evidence="7" type="ORF">N7452_001645</name>
</gene>
<reference evidence="7" key="1">
    <citation type="submission" date="2022-12" db="EMBL/GenBank/DDBJ databases">
        <authorList>
            <person name="Petersen C."/>
        </authorList>
    </citation>
    <scope>NUCLEOTIDE SEQUENCE</scope>
    <source>
        <strain evidence="7">IBT 35673</strain>
    </source>
</reference>